<feature type="compositionally biased region" description="Low complexity" evidence="2">
    <location>
        <begin position="198"/>
        <end position="212"/>
    </location>
</feature>
<dbReference type="InterPro" id="IPR039266">
    <property type="entry name" value="EN-1/SPM"/>
</dbReference>
<dbReference type="PANTHER" id="PTHR33157:SF14">
    <property type="entry name" value="AUTONOMOUS TRANSPOSABLE ELEMENT EN-1 MOSAIC PROTEIN"/>
    <property type="match status" value="1"/>
</dbReference>
<evidence type="ECO:0000256" key="1">
    <source>
        <dbReference type="SAM" id="Coils"/>
    </source>
</evidence>
<feature type="coiled-coil region" evidence="1">
    <location>
        <begin position="231"/>
        <end position="258"/>
    </location>
</feature>
<feature type="compositionally biased region" description="Polar residues" evidence="2">
    <location>
        <begin position="336"/>
        <end position="347"/>
    </location>
</feature>
<protein>
    <submittedName>
        <fullName evidence="3">Uncharacterized protein</fullName>
    </submittedName>
</protein>
<sequence>MSLQMQCTMHVIQAIKAWYRANADDRPMPNTKAEWSSIYLTEEQYLEVSVPWMATRSDGYRALCRWWASPEFRAISERNRGNRGTESFHNYGGDSHVRLAKRMEVKSGRTLTDVEVYMQGHRGSDPQNPDVLCTQTATDRLASYGQEMVQRHGEEYDWRNQPIDPQAAYASAGGQAHGRLGIFDSTIDSRELRRRGRQSTSSSSQSSRSQTSAHEIELVVLRQQTQYHQSVLREQLEYQRQQSEYQRQQAEYQKKRDEYYASLQAQNQALLSQLAQQAGVPMPTYGMLPPDFALPMPMLAPPPPPPPPSQFPMGFQTPPASVAAPGDGSGQDDTTHSWVNNLFNTHSPAGGGGDGYE</sequence>
<dbReference type="Pfam" id="PF03004">
    <property type="entry name" value="Transposase_24"/>
    <property type="match status" value="1"/>
</dbReference>
<accession>C0P8Y4</accession>
<keyword evidence="1" id="KW-0175">Coiled coil</keyword>
<evidence type="ECO:0000256" key="2">
    <source>
        <dbReference type="SAM" id="MobiDB-lite"/>
    </source>
</evidence>
<proteinExistence type="evidence at transcript level"/>
<organism evidence="3">
    <name type="scientific">Zea mays</name>
    <name type="common">Maize</name>
    <dbReference type="NCBI Taxonomy" id="4577"/>
    <lineage>
        <taxon>Eukaryota</taxon>
        <taxon>Viridiplantae</taxon>
        <taxon>Streptophyta</taxon>
        <taxon>Embryophyta</taxon>
        <taxon>Tracheophyta</taxon>
        <taxon>Spermatophyta</taxon>
        <taxon>Magnoliopsida</taxon>
        <taxon>Liliopsida</taxon>
        <taxon>Poales</taxon>
        <taxon>Poaceae</taxon>
        <taxon>PACMAD clade</taxon>
        <taxon>Panicoideae</taxon>
        <taxon>Andropogonodae</taxon>
        <taxon>Andropogoneae</taxon>
        <taxon>Tripsacinae</taxon>
        <taxon>Zea</taxon>
    </lineage>
</organism>
<dbReference type="PANTHER" id="PTHR33157">
    <property type="entry name" value="AUTONOMOUS TRANSPOSABLE ELEMENT EN-1 MOSAIC PROTEIN-RELATED"/>
    <property type="match status" value="1"/>
</dbReference>
<feature type="region of interest" description="Disordered" evidence="2">
    <location>
        <begin position="180"/>
        <end position="213"/>
    </location>
</feature>
<feature type="region of interest" description="Disordered" evidence="2">
    <location>
        <begin position="302"/>
        <end position="357"/>
    </location>
</feature>
<reference evidence="3" key="1">
    <citation type="journal article" date="2009" name="PLoS Genet.">
        <title>Sequencing, mapping, and analysis of 27,455 maize full-length cDNAs.</title>
        <authorList>
            <person name="Soderlund C."/>
            <person name="Descour A."/>
            <person name="Kudrna D."/>
            <person name="Bomhoff M."/>
            <person name="Boyd L."/>
            <person name="Currie J."/>
            <person name="Angelova A."/>
            <person name="Collura K."/>
            <person name="Wissotski M."/>
            <person name="Ashley E."/>
            <person name="Morrow D."/>
            <person name="Fernandes J."/>
            <person name="Walbot V."/>
            <person name="Yu Y."/>
        </authorList>
    </citation>
    <scope>NUCLEOTIDE SEQUENCE</scope>
    <source>
        <strain evidence="3">B73</strain>
    </source>
</reference>
<evidence type="ECO:0000313" key="3">
    <source>
        <dbReference type="EMBL" id="ACN30629.1"/>
    </source>
</evidence>
<dbReference type="EMBL" id="BT064753">
    <property type="protein sequence ID" value="ACN30629.1"/>
    <property type="molecule type" value="mRNA"/>
</dbReference>
<name>C0P8Y4_MAIZE</name>
<dbReference type="ExpressionAtlas" id="C0P8Y4">
    <property type="expression patterns" value="baseline and differential"/>
</dbReference>
<dbReference type="InterPro" id="IPR004252">
    <property type="entry name" value="Probable_transposase_24"/>
</dbReference>
<dbReference type="GO" id="GO:0032196">
    <property type="term" value="P:transposition"/>
    <property type="evidence" value="ECO:0007669"/>
    <property type="project" value="InterPro"/>
</dbReference>
<dbReference type="AlphaFoldDB" id="C0P8Y4"/>